<evidence type="ECO:0000256" key="1">
    <source>
        <dbReference type="PROSITE-ProRule" id="PRU00325"/>
    </source>
</evidence>
<feature type="compositionally biased region" description="Polar residues" evidence="2">
    <location>
        <begin position="370"/>
        <end position="379"/>
    </location>
</feature>
<feature type="compositionally biased region" description="Basic and acidic residues" evidence="2">
    <location>
        <begin position="297"/>
        <end position="308"/>
    </location>
</feature>
<sequence>MSDRTPPGNGHDKRTTAGQRKQSGQRSTRWGDNVVMADFGSRRRAEHRAQQRGASGEDVGGGVRQRATERESWAASVLMEAIASGTDSGRLARGREYYRADRVVSLELDTNVAAAFVSGTQLEPFSVTIRLSPLGQKARAELFGEFVSDTSHVRSLLAGSAPGLELADRLFSAQHVSRVTCTCPDKTPICKHVVAVAYAVAERMTEDPMRIIRWRGLDPDAILQPLRDYNGPGVVPLTTGLLGRVSDDSAGNGDPAGANGTGSAGSSVTDISGHSGGSDHSGDASALSLSDSEPDLVDQKDFWGDPDARVTWSPLAPESGLEKGRRQDLMNALRGVSWSTVDQVKTLHELELCYEDLMDADPLFEHPAASEQSLSTRAATTEEDSSDSERNNNSDHSDHSTDVESDDPEEDHR</sequence>
<dbReference type="InterPro" id="IPR007527">
    <property type="entry name" value="Znf_SWIM"/>
</dbReference>
<name>A0A418Q6E4_9CORY</name>
<comment type="caution">
    <text evidence="4">The sequence shown here is derived from an EMBL/GenBank/DDBJ whole genome shotgun (WGS) entry which is preliminary data.</text>
</comment>
<keyword evidence="1" id="KW-0479">Metal-binding</keyword>
<organism evidence="4 5">
    <name type="scientific">Corynebacterium falsenii</name>
    <dbReference type="NCBI Taxonomy" id="108486"/>
    <lineage>
        <taxon>Bacteria</taxon>
        <taxon>Bacillati</taxon>
        <taxon>Actinomycetota</taxon>
        <taxon>Actinomycetes</taxon>
        <taxon>Mycobacteriales</taxon>
        <taxon>Corynebacteriaceae</taxon>
        <taxon>Corynebacterium</taxon>
    </lineage>
</organism>
<dbReference type="GO" id="GO:0008270">
    <property type="term" value="F:zinc ion binding"/>
    <property type="evidence" value="ECO:0007669"/>
    <property type="project" value="UniProtKB-KW"/>
</dbReference>
<feature type="domain" description="SWIM-type" evidence="3">
    <location>
        <begin position="171"/>
        <end position="201"/>
    </location>
</feature>
<dbReference type="Proteomes" id="UP000285278">
    <property type="component" value="Unassembled WGS sequence"/>
</dbReference>
<evidence type="ECO:0000313" key="5">
    <source>
        <dbReference type="Proteomes" id="UP000285278"/>
    </source>
</evidence>
<feature type="region of interest" description="Disordered" evidence="2">
    <location>
        <begin position="364"/>
        <end position="413"/>
    </location>
</feature>
<dbReference type="PANTHER" id="PTHR38133:SF1">
    <property type="entry name" value="SLR1429 PROTEIN"/>
    <property type="match status" value="1"/>
</dbReference>
<feature type="region of interest" description="Disordered" evidence="2">
    <location>
        <begin position="1"/>
        <end position="65"/>
    </location>
</feature>
<keyword evidence="1" id="KW-0862">Zinc</keyword>
<reference evidence="4 5" key="1">
    <citation type="submission" date="2018-09" db="EMBL/GenBank/DDBJ databases">
        <title>Optimization and identification of Corynebacterium falsenii FN1-14 from fish paste.</title>
        <authorList>
            <person name="Daroonpunt R."/>
            <person name="Tanasupawat S."/>
        </authorList>
    </citation>
    <scope>NUCLEOTIDE SEQUENCE [LARGE SCALE GENOMIC DNA]</scope>
    <source>
        <strain evidence="4 5">FN1-14</strain>
    </source>
</reference>
<feature type="compositionally biased region" description="Basic and acidic residues" evidence="2">
    <location>
        <begin position="387"/>
        <end position="402"/>
    </location>
</feature>
<keyword evidence="5" id="KW-1185">Reference proteome</keyword>
<dbReference type="RefSeq" id="WP_119664919.1">
    <property type="nucleotide sequence ID" value="NZ_QXJK01000007.1"/>
</dbReference>
<gene>
    <name evidence="4" type="ORF">D3M95_07515</name>
</gene>
<feature type="compositionally biased region" description="Acidic residues" evidence="2">
    <location>
        <begin position="403"/>
        <end position="413"/>
    </location>
</feature>
<feature type="compositionally biased region" description="Polar residues" evidence="2">
    <location>
        <begin position="16"/>
        <end position="30"/>
    </location>
</feature>
<dbReference type="PROSITE" id="PS50966">
    <property type="entry name" value="ZF_SWIM"/>
    <property type="match status" value="1"/>
</dbReference>
<protein>
    <recommendedName>
        <fullName evidence="3">SWIM-type domain-containing protein</fullName>
    </recommendedName>
</protein>
<dbReference type="PANTHER" id="PTHR38133">
    <property type="entry name" value="SLR1429 PROTEIN"/>
    <property type="match status" value="1"/>
</dbReference>
<dbReference type="AlphaFoldDB" id="A0A418Q6E4"/>
<dbReference type="Pfam" id="PF04434">
    <property type="entry name" value="SWIM"/>
    <property type="match status" value="1"/>
</dbReference>
<dbReference type="OrthoDB" id="188274at2"/>
<accession>A0A418Q6E4</accession>
<evidence type="ECO:0000259" key="3">
    <source>
        <dbReference type="PROSITE" id="PS50966"/>
    </source>
</evidence>
<feature type="compositionally biased region" description="Basic and acidic residues" evidence="2">
    <location>
        <begin position="40"/>
        <end position="49"/>
    </location>
</feature>
<dbReference type="STRING" id="1451189.CFAL_07485"/>
<keyword evidence="1" id="KW-0863">Zinc-finger</keyword>
<evidence type="ECO:0000256" key="2">
    <source>
        <dbReference type="SAM" id="MobiDB-lite"/>
    </source>
</evidence>
<evidence type="ECO:0000313" key="4">
    <source>
        <dbReference type="EMBL" id="RIX34399.1"/>
    </source>
</evidence>
<dbReference type="EMBL" id="QXJK01000007">
    <property type="protein sequence ID" value="RIX34399.1"/>
    <property type="molecule type" value="Genomic_DNA"/>
</dbReference>
<proteinExistence type="predicted"/>
<feature type="region of interest" description="Disordered" evidence="2">
    <location>
        <begin position="245"/>
        <end position="323"/>
    </location>
</feature>